<evidence type="ECO:0000313" key="1">
    <source>
        <dbReference type="EMBL" id="BBE29356.1"/>
    </source>
</evidence>
<evidence type="ECO:0000313" key="2">
    <source>
        <dbReference type="Proteomes" id="UP000316138"/>
    </source>
</evidence>
<organism evidence="1 2">
    <name type="scientific">Bat mastadenovirus A</name>
    <dbReference type="NCBI Taxonomy" id="1146877"/>
    <lineage>
        <taxon>Viruses</taxon>
        <taxon>Varidnaviria</taxon>
        <taxon>Bamfordvirae</taxon>
        <taxon>Preplasmiviricota</taxon>
        <taxon>Polisuviricotina</taxon>
        <taxon>Pharingeaviricetes</taxon>
        <taxon>Rowavirales</taxon>
        <taxon>Adenoviridae</taxon>
        <taxon>Mastadenovirus</taxon>
        <taxon>Mastadenovirus musauriti</taxon>
    </lineage>
</organism>
<dbReference type="EMBL" id="LC385828">
    <property type="protein sequence ID" value="BBE29356.1"/>
    <property type="molecule type" value="Genomic_DNA"/>
</dbReference>
<proteinExistence type="predicted"/>
<accession>A0A3G9F1F0</accession>
<dbReference type="Proteomes" id="UP000316138">
    <property type="component" value="Segment"/>
</dbReference>
<protein>
    <submittedName>
        <fullName evidence="1">E4-ORFC</fullName>
    </submittedName>
</protein>
<sequence length="124" mass="13636">MPEPAEDLCPKCLFFSVLLESDFSAKLRSINAAIVQLLADSLSEFLLQWLQTVHVTVAEQGYIEIVVGISWFYLEPTSALRDMIVNSISAFVENFALAYCAAKGEQLTDSDLDNISVTCITGLP</sequence>
<name>A0A3G9F1F0_9ADEN</name>
<reference evidence="2" key="1">
    <citation type="submission" date="2018-05" db="EMBL/GenBank/DDBJ databases">
        <title>Isolation of two bat adenoviruses from Japanese wild bats.</title>
        <authorList>
            <person name="Kobayashi T."/>
            <person name="Murakami S."/>
            <person name="Horimoto T."/>
        </authorList>
    </citation>
    <scope>NUCLEOTIDE SEQUENCE [LARGE SCALE GENOMIC DNA]</scope>
    <source>
        <strain evidence="2">Mm32</strain>
    </source>
</reference>